<reference evidence="2" key="1">
    <citation type="submission" date="2018-05" db="EMBL/GenBank/DDBJ databases">
        <authorList>
            <person name="Lanie J.A."/>
            <person name="Ng W.-L."/>
            <person name="Kazmierczak K.M."/>
            <person name="Andrzejewski T.M."/>
            <person name="Davidsen T.M."/>
            <person name="Wayne K.J."/>
            <person name="Tettelin H."/>
            <person name="Glass J.I."/>
            <person name="Rusch D."/>
            <person name="Podicherti R."/>
            <person name="Tsui H.-C.T."/>
            <person name="Winkler M.E."/>
        </authorList>
    </citation>
    <scope>NUCLEOTIDE SEQUENCE</scope>
</reference>
<dbReference type="EMBL" id="UINC01002551">
    <property type="protein sequence ID" value="SUZ97889.1"/>
    <property type="molecule type" value="Genomic_DNA"/>
</dbReference>
<name>A0A381S378_9ZZZZ</name>
<organism evidence="2">
    <name type="scientific">marine metagenome</name>
    <dbReference type="NCBI Taxonomy" id="408172"/>
    <lineage>
        <taxon>unclassified sequences</taxon>
        <taxon>metagenomes</taxon>
        <taxon>ecological metagenomes</taxon>
    </lineage>
</organism>
<feature type="region of interest" description="Disordered" evidence="1">
    <location>
        <begin position="83"/>
        <end position="117"/>
    </location>
</feature>
<evidence type="ECO:0008006" key="3">
    <source>
        <dbReference type="Google" id="ProtNLM"/>
    </source>
</evidence>
<gene>
    <name evidence="2" type="ORF">METZ01_LOCUS50743</name>
</gene>
<evidence type="ECO:0000313" key="2">
    <source>
        <dbReference type="EMBL" id="SUZ97889.1"/>
    </source>
</evidence>
<evidence type="ECO:0000256" key="1">
    <source>
        <dbReference type="SAM" id="MobiDB-lite"/>
    </source>
</evidence>
<sequence length="117" mass="12646">MAGGDAVQIAPPVYKVVLENEHVRVLDTRTGPGDSSEMHIHPNVVGYAISDCTWDLTGPDGTTVLVAVKAGETFYLDAVDHSAHDVGTTGPTLVDRTEEVGSRSNPPDWKKRQMPRH</sequence>
<protein>
    <recommendedName>
        <fullName evidence="3">Cupin 2 conserved barrel domain-containing protein</fullName>
    </recommendedName>
</protein>
<accession>A0A381S378</accession>
<dbReference type="Gene3D" id="2.60.120.10">
    <property type="entry name" value="Jelly Rolls"/>
    <property type="match status" value="1"/>
</dbReference>
<proteinExistence type="predicted"/>
<dbReference type="AlphaFoldDB" id="A0A381S378"/>
<dbReference type="InterPro" id="IPR014710">
    <property type="entry name" value="RmlC-like_jellyroll"/>
</dbReference>